<dbReference type="Gene3D" id="3.40.50.300">
    <property type="entry name" value="P-loop containing nucleotide triphosphate hydrolases"/>
    <property type="match status" value="2"/>
</dbReference>
<gene>
    <name evidence="3" type="ORF">K0504_07845</name>
</gene>
<dbReference type="Proteomes" id="UP001166251">
    <property type="component" value="Unassembled WGS sequence"/>
</dbReference>
<proteinExistence type="predicted"/>
<feature type="coiled-coil region" evidence="1">
    <location>
        <begin position="481"/>
        <end position="518"/>
    </location>
</feature>
<organism evidence="3 4">
    <name type="scientific">Neiella holothuriorum</name>
    <dbReference type="NCBI Taxonomy" id="2870530"/>
    <lineage>
        <taxon>Bacteria</taxon>
        <taxon>Pseudomonadati</taxon>
        <taxon>Pseudomonadota</taxon>
        <taxon>Gammaproteobacteria</taxon>
        <taxon>Alteromonadales</taxon>
        <taxon>Echinimonadaceae</taxon>
        <taxon>Neiella</taxon>
    </lineage>
</organism>
<feature type="domain" description="RecF/RecN/SMC N-terminal" evidence="2">
    <location>
        <begin position="82"/>
        <end position="709"/>
    </location>
</feature>
<keyword evidence="4" id="KW-1185">Reference proteome</keyword>
<dbReference type="InterPro" id="IPR027417">
    <property type="entry name" value="P-loop_NTPase"/>
</dbReference>
<reference evidence="3" key="1">
    <citation type="submission" date="2021-07" db="EMBL/GenBank/DDBJ databases">
        <title>Neiella marina sp. nov., isolated from the intestinal content of sea cucumber Apostichopus japonicus.</title>
        <authorList>
            <person name="Bai X."/>
        </authorList>
    </citation>
    <scope>NUCLEOTIDE SEQUENCE</scope>
    <source>
        <strain evidence="3">126</strain>
    </source>
</reference>
<comment type="caution">
    <text evidence="3">The sequence shown here is derived from an EMBL/GenBank/DDBJ whole genome shotgun (WGS) entry which is preliminary data.</text>
</comment>
<protein>
    <submittedName>
        <fullName evidence="3">AAA family ATPase</fullName>
    </submittedName>
</protein>
<dbReference type="Pfam" id="PF02463">
    <property type="entry name" value="SMC_N"/>
    <property type="match status" value="1"/>
</dbReference>
<dbReference type="InterPro" id="IPR003395">
    <property type="entry name" value="RecF/RecN/SMC_N"/>
</dbReference>
<dbReference type="RefSeq" id="WP_220103629.1">
    <property type="nucleotide sequence ID" value="NZ_JAHZSS010000007.1"/>
</dbReference>
<evidence type="ECO:0000313" key="3">
    <source>
        <dbReference type="EMBL" id="MBW8190946.1"/>
    </source>
</evidence>
<keyword evidence="1" id="KW-0175">Coiled coil</keyword>
<dbReference type="PANTHER" id="PTHR32182:SF0">
    <property type="entry name" value="DNA REPLICATION AND REPAIR PROTEIN RECF"/>
    <property type="match status" value="1"/>
</dbReference>
<evidence type="ECO:0000259" key="2">
    <source>
        <dbReference type="Pfam" id="PF02463"/>
    </source>
</evidence>
<dbReference type="SUPFAM" id="SSF52540">
    <property type="entry name" value="P-loop containing nucleoside triphosphate hydrolases"/>
    <property type="match status" value="1"/>
</dbReference>
<sequence length="872" mass="98149">MIRAEYLRFMQTLQGPSTTDSVRRIANIVSYHLEELTPLSTHQGQRIRKMVDLSHANWEGAPTHIPPIPDDSAAPEIQLSRLKTMTVGPFRGFAQQEEFDLNSRLVLVYGPNGTGKSSFCEALEYALLGNVAEAESKRFRDQNEYLKNAHVNAFTAPVVVSEDEQGSDISVTANESAYRFCFVEKNRIDSFSRIAAQAPARQTELIATLFGLESFTSFTRNFTSEISSQYIDLQGKEALLLAQKQQSLQGAQQQIQSSSAELHRIAEEEQRLANSFRAGTSFEQMKVELSGNDHTPGLIQQLEVELQHPTPLKSGLSKGAIEAMGNEAASMISELRIKQQKLVDSSHQVSFKQLYEAVVQVQQSSSDACPACKTPLQQVVVNPYMHAGQELTKLQDLAALQQGVIQLKQSVLQNLFNISQTLNTCLKFFSQGNPLKPFEIVNAQPELTWWDSLLRQLPDNYTAWQHLVSQVEQLEASDKKAEEALRLKGEKQNELNRLRDLARQVTVLETQMQTVTNNTLASQRVIDNFQIDNAQLIESVEAEKAVIVKNQEIVAAYAAFVQKLTSYSNSLPAQLVADLGEQVVRLYNSFNRNDVQSELLADVKLPLAQNQRLRIAFQSKPEQFFDALHVLSEGHVRCLGLAILLAKNLKEQAPLLIFDDPVNAIDDDHRESIRRTLFADHFFMAKQVVLTCHGEEFFKDIQNLLSVADIRESKLLSFLPRLGEQHIRVDYNCAPRNYILAATTHIERNEVREALAKSRQALEALTKDKIWKYVHRHGDGNLSIKLRSSTEPIALRNLTEQLRSKIGRAEFTDPNKNAIYDPIDTLLGINRGSREWRYLNKGTHEEFDRAEFDRGTVTDIVSALVGLDEALG</sequence>
<accession>A0ABS7EGM5</accession>
<feature type="coiled-coil region" evidence="1">
    <location>
        <begin position="241"/>
        <end position="268"/>
    </location>
</feature>
<dbReference type="PANTHER" id="PTHR32182">
    <property type="entry name" value="DNA REPLICATION AND REPAIR PROTEIN RECF"/>
    <property type="match status" value="1"/>
</dbReference>
<evidence type="ECO:0000256" key="1">
    <source>
        <dbReference type="SAM" id="Coils"/>
    </source>
</evidence>
<evidence type="ECO:0000313" key="4">
    <source>
        <dbReference type="Proteomes" id="UP001166251"/>
    </source>
</evidence>
<dbReference type="EMBL" id="JAHZSS010000007">
    <property type="protein sequence ID" value="MBW8190946.1"/>
    <property type="molecule type" value="Genomic_DNA"/>
</dbReference>
<name>A0ABS7EGM5_9GAMM</name>